<sequence>MEKTQRKQSLNCLSNTPKLFDLKELLSSLKITPGQMGNMKGLIYIEGLTEKQVRQKLSHAKIIGTNRFGINSCLYYIFFEDVKGRYLCLFNGDRECFRALFFSKVLLN</sequence>
<organism evidence="1 3">
    <name type="scientific">Phocaeicola vulgatus</name>
    <name type="common">Bacteroides vulgatus</name>
    <dbReference type="NCBI Taxonomy" id="821"/>
    <lineage>
        <taxon>Bacteria</taxon>
        <taxon>Pseudomonadati</taxon>
        <taxon>Bacteroidota</taxon>
        <taxon>Bacteroidia</taxon>
        <taxon>Bacteroidales</taxon>
        <taxon>Bacteroidaceae</taxon>
        <taxon>Phocaeicola</taxon>
    </lineage>
</organism>
<comment type="caution">
    <text evidence="1">The sequence shown here is derived from an EMBL/GenBank/DDBJ whole genome shotgun (WGS) entry which is preliminary data.</text>
</comment>
<name>A0A174K2W4_PHOVU</name>
<reference evidence="2 4" key="2">
    <citation type="submission" date="2020-04" db="EMBL/GenBank/DDBJ databases">
        <title>A novel gut-associated lysogenic phage, Bacteroides phage BV01, alters the host transcriptome and bile acid metabolism in Bacteroides vulgatus.</title>
        <authorList>
            <person name="Campbell D.E."/>
            <person name="Ly L."/>
            <person name="Ridlon J.M."/>
            <person name="Hsiao A."/>
            <person name="Degnan P.H."/>
        </authorList>
    </citation>
    <scope>NUCLEOTIDE SEQUENCE [LARGE SCALE GENOMIC DNA]</scope>
    <source>
        <strain evidence="2 4">VPI-4506</strain>
    </source>
</reference>
<dbReference type="Proteomes" id="UP000437431">
    <property type="component" value="Unassembled WGS sequence"/>
</dbReference>
<protein>
    <submittedName>
        <fullName evidence="1">Uncharacterized protein</fullName>
    </submittedName>
</protein>
<dbReference type="EMBL" id="WDAY01000058">
    <property type="protein sequence ID" value="KAB6556461.1"/>
    <property type="molecule type" value="Genomic_DNA"/>
</dbReference>
<evidence type="ECO:0000313" key="2">
    <source>
        <dbReference type="EMBL" id="NMW34924.1"/>
    </source>
</evidence>
<evidence type="ECO:0000313" key="4">
    <source>
        <dbReference type="Proteomes" id="UP000555193"/>
    </source>
</evidence>
<accession>A0A174K2W4</accession>
<dbReference type="AlphaFoldDB" id="A0A174K2W4"/>
<gene>
    <name evidence="1" type="ORF">GAY79_19495</name>
    <name evidence="2" type="ORF">HKQ54_01865</name>
</gene>
<dbReference type="Proteomes" id="UP000555193">
    <property type="component" value="Unassembled WGS sequence"/>
</dbReference>
<reference evidence="1 3" key="1">
    <citation type="journal article" date="2019" name="Nat. Med.">
        <title>A library of human gut bacterial isolates paired with longitudinal multiomics data enables mechanistic microbiome research.</title>
        <authorList>
            <person name="Poyet M."/>
            <person name="Groussin M."/>
            <person name="Gibbons S.M."/>
            <person name="Avila-Pacheco J."/>
            <person name="Jiang X."/>
            <person name="Kearney S.M."/>
            <person name="Perrotta A.R."/>
            <person name="Berdy B."/>
            <person name="Zhao S."/>
            <person name="Lieberman T.D."/>
            <person name="Swanson P.K."/>
            <person name="Smith M."/>
            <person name="Roesemann S."/>
            <person name="Alexander J.E."/>
            <person name="Rich S.A."/>
            <person name="Livny J."/>
            <person name="Vlamakis H."/>
            <person name="Clish C."/>
            <person name="Bullock K."/>
            <person name="Deik A."/>
            <person name="Scott J."/>
            <person name="Pierce K.A."/>
            <person name="Xavier R.J."/>
            <person name="Alm E.J."/>
        </authorList>
    </citation>
    <scope>NUCLEOTIDE SEQUENCE [LARGE SCALE GENOMIC DNA]</scope>
    <source>
        <strain evidence="1 3">BIOML-A111</strain>
    </source>
</reference>
<evidence type="ECO:0000313" key="1">
    <source>
        <dbReference type="EMBL" id="KAB6556461.1"/>
    </source>
</evidence>
<dbReference type="EMBL" id="JABDSH010000041">
    <property type="protein sequence ID" value="NMW34924.1"/>
    <property type="molecule type" value="Genomic_DNA"/>
</dbReference>
<dbReference type="GeneID" id="99673122"/>
<proteinExistence type="predicted"/>
<evidence type="ECO:0000313" key="3">
    <source>
        <dbReference type="Proteomes" id="UP000437431"/>
    </source>
</evidence>
<dbReference type="RefSeq" id="WP_007659484.1">
    <property type="nucleotide sequence ID" value="NZ_CAXSSN010000050.1"/>
</dbReference>